<keyword evidence="2" id="KW-1185">Reference proteome</keyword>
<dbReference type="EMBL" id="ML119689">
    <property type="protein sequence ID" value="RPA80337.1"/>
    <property type="molecule type" value="Genomic_DNA"/>
</dbReference>
<protein>
    <recommendedName>
        <fullName evidence="3">F-box domain-containing protein</fullName>
    </recommendedName>
</protein>
<name>A0A3N4I4E0_ASCIM</name>
<dbReference type="Proteomes" id="UP000275078">
    <property type="component" value="Unassembled WGS sequence"/>
</dbReference>
<dbReference type="AlphaFoldDB" id="A0A3N4I4E0"/>
<reference evidence="1 2" key="1">
    <citation type="journal article" date="2018" name="Nat. Ecol. Evol.">
        <title>Pezizomycetes genomes reveal the molecular basis of ectomycorrhizal truffle lifestyle.</title>
        <authorList>
            <person name="Murat C."/>
            <person name="Payen T."/>
            <person name="Noel B."/>
            <person name="Kuo A."/>
            <person name="Morin E."/>
            <person name="Chen J."/>
            <person name="Kohler A."/>
            <person name="Krizsan K."/>
            <person name="Balestrini R."/>
            <person name="Da Silva C."/>
            <person name="Montanini B."/>
            <person name="Hainaut M."/>
            <person name="Levati E."/>
            <person name="Barry K.W."/>
            <person name="Belfiori B."/>
            <person name="Cichocki N."/>
            <person name="Clum A."/>
            <person name="Dockter R.B."/>
            <person name="Fauchery L."/>
            <person name="Guy J."/>
            <person name="Iotti M."/>
            <person name="Le Tacon F."/>
            <person name="Lindquist E.A."/>
            <person name="Lipzen A."/>
            <person name="Malagnac F."/>
            <person name="Mello A."/>
            <person name="Molinier V."/>
            <person name="Miyauchi S."/>
            <person name="Poulain J."/>
            <person name="Riccioni C."/>
            <person name="Rubini A."/>
            <person name="Sitrit Y."/>
            <person name="Splivallo R."/>
            <person name="Traeger S."/>
            <person name="Wang M."/>
            <person name="Zifcakova L."/>
            <person name="Wipf D."/>
            <person name="Zambonelli A."/>
            <person name="Paolocci F."/>
            <person name="Nowrousian M."/>
            <person name="Ottonello S."/>
            <person name="Baldrian P."/>
            <person name="Spatafora J.W."/>
            <person name="Henrissat B."/>
            <person name="Nagy L.G."/>
            <person name="Aury J.M."/>
            <person name="Wincker P."/>
            <person name="Grigoriev I.V."/>
            <person name="Bonfante P."/>
            <person name="Martin F.M."/>
        </authorList>
    </citation>
    <scope>NUCLEOTIDE SEQUENCE [LARGE SCALE GENOMIC DNA]</scope>
    <source>
        <strain evidence="1 2">RN42</strain>
    </source>
</reference>
<evidence type="ECO:0008006" key="3">
    <source>
        <dbReference type="Google" id="ProtNLM"/>
    </source>
</evidence>
<organism evidence="1 2">
    <name type="scientific">Ascobolus immersus RN42</name>
    <dbReference type="NCBI Taxonomy" id="1160509"/>
    <lineage>
        <taxon>Eukaryota</taxon>
        <taxon>Fungi</taxon>
        <taxon>Dikarya</taxon>
        <taxon>Ascomycota</taxon>
        <taxon>Pezizomycotina</taxon>
        <taxon>Pezizomycetes</taxon>
        <taxon>Pezizales</taxon>
        <taxon>Ascobolaceae</taxon>
        <taxon>Ascobolus</taxon>
    </lineage>
</organism>
<evidence type="ECO:0000313" key="2">
    <source>
        <dbReference type="Proteomes" id="UP000275078"/>
    </source>
</evidence>
<sequence length="298" mass="34518">MTDLTNIPHELRIEIFENISDRQDALNFRSLDKTNQTLITDTVFARHHLLPKQHYILKVLIETYKGCARTGSGLVLLEGGLTHKLTKQLFHDAMAENPPFEAGKRLIEAFEALHDMKMRDRTPKQFTNLTTHRMTRFLTEVKELPFYGKFYRQRTDIYNAPRIGPFEPVYHKKCRDDVVAVLQSLQDYVEPRMERFRDTTLFAAGVVAVFSAVSSCLQKRCYFIPAAGSAVAFKMDNWIHHGRAEVMKWFRLMKVICMMVEDRASQKHVPQPAATVTHVEVLSESYASNTWHRRESPC</sequence>
<accession>A0A3N4I4E0</accession>
<proteinExistence type="predicted"/>
<gene>
    <name evidence="1" type="ORF">BJ508DRAFT_307540</name>
</gene>
<evidence type="ECO:0000313" key="1">
    <source>
        <dbReference type="EMBL" id="RPA80337.1"/>
    </source>
</evidence>